<dbReference type="EMBL" id="CP059434">
    <property type="protein sequence ID" value="QMS59882.1"/>
    <property type="molecule type" value="Genomic_DNA"/>
</dbReference>
<dbReference type="RefSeq" id="WP_065843545.1">
    <property type="nucleotide sequence ID" value="NZ_CP059434.1"/>
</dbReference>
<dbReference type="Proteomes" id="UP000514628">
    <property type="component" value="Plasmid pCFViADRI1362_P2"/>
</dbReference>
<accession>A0A974MV55</accession>
<evidence type="ECO:0000313" key="1">
    <source>
        <dbReference type="EMBL" id="QMS59882.1"/>
    </source>
</evidence>
<name>A0A974MV55_CAMFE</name>
<gene>
    <name evidence="1" type="ORF">GZ989_011420</name>
</gene>
<geneLocation type="plasmid" evidence="2">
    <name>pcfviadri1362_p2</name>
</geneLocation>
<keyword evidence="1" id="KW-0614">Plasmid</keyword>
<protein>
    <submittedName>
        <fullName evidence="1">Uncharacterized protein</fullName>
    </submittedName>
</protein>
<reference evidence="2" key="1">
    <citation type="submission" date="2020-07" db="EMBL/GenBank/DDBJ databases">
        <title>A comparison of fourteen fully characterised mammalian-associated Campylobacter fetus isolates suggests a mechanism by which bovine-adapted biotypes have evolved high genomic plasticity.</title>
        <authorList>
            <person name="Nadin-Davis S.A."/>
            <person name="Chmara J.T."/>
            <person name="Carillo C."/>
            <person name="Amoako K."/>
            <person name="Goji N."/>
            <person name="Duceppe M.-O."/>
            <person name="Devenish J."/>
        </authorList>
    </citation>
    <scope>NUCLEOTIDE SEQUENCE [LARGE SCALE GENOMIC DNA]</scope>
    <source>
        <strain evidence="2">CFViADRI1362</strain>
        <plasmid evidence="2">pcfviadri1362_p2</plasmid>
    </source>
</reference>
<evidence type="ECO:0000313" key="2">
    <source>
        <dbReference type="Proteomes" id="UP000514628"/>
    </source>
</evidence>
<proteinExistence type="predicted"/>
<organism evidence="1 2">
    <name type="scientific">Campylobacter fetus</name>
    <dbReference type="NCBI Taxonomy" id="196"/>
    <lineage>
        <taxon>Bacteria</taxon>
        <taxon>Pseudomonadati</taxon>
        <taxon>Campylobacterota</taxon>
        <taxon>Epsilonproteobacteria</taxon>
        <taxon>Campylobacterales</taxon>
        <taxon>Campylobacteraceae</taxon>
        <taxon>Campylobacter</taxon>
    </lineage>
</organism>
<dbReference type="AlphaFoldDB" id="A0A974MV55"/>
<sequence length="71" mass="8419">MVRKDFILDERTLPLTIQKDIKALVEYQNSNERINLDLYWGELYGSINSSQHGREITKEIADYLREKYLGI</sequence>